<dbReference type="Proteomes" id="UP000823388">
    <property type="component" value="Chromosome 4K"/>
</dbReference>
<evidence type="ECO:0000313" key="2">
    <source>
        <dbReference type="EMBL" id="KAG2613350.1"/>
    </source>
</evidence>
<feature type="compositionally biased region" description="Pro residues" evidence="1">
    <location>
        <begin position="51"/>
        <end position="67"/>
    </location>
</feature>
<protein>
    <submittedName>
        <fullName evidence="2">Uncharacterized protein</fullName>
    </submittedName>
</protein>
<evidence type="ECO:0000256" key="1">
    <source>
        <dbReference type="SAM" id="MobiDB-lite"/>
    </source>
</evidence>
<gene>
    <name evidence="2" type="ORF">PVAP13_4KG366288</name>
</gene>
<organism evidence="2 3">
    <name type="scientific">Panicum virgatum</name>
    <name type="common">Blackwell switchgrass</name>
    <dbReference type="NCBI Taxonomy" id="38727"/>
    <lineage>
        <taxon>Eukaryota</taxon>
        <taxon>Viridiplantae</taxon>
        <taxon>Streptophyta</taxon>
        <taxon>Embryophyta</taxon>
        <taxon>Tracheophyta</taxon>
        <taxon>Spermatophyta</taxon>
        <taxon>Magnoliopsida</taxon>
        <taxon>Liliopsida</taxon>
        <taxon>Poales</taxon>
        <taxon>Poaceae</taxon>
        <taxon>PACMAD clade</taxon>
        <taxon>Panicoideae</taxon>
        <taxon>Panicodae</taxon>
        <taxon>Paniceae</taxon>
        <taxon>Panicinae</taxon>
        <taxon>Panicum</taxon>
        <taxon>Panicum sect. Hiantes</taxon>
    </lineage>
</organism>
<comment type="caution">
    <text evidence="2">The sequence shown here is derived from an EMBL/GenBank/DDBJ whole genome shotgun (WGS) entry which is preliminary data.</text>
</comment>
<dbReference type="AlphaFoldDB" id="A0A8T0TR85"/>
<name>A0A8T0TR85_PANVG</name>
<dbReference type="EMBL" id="CM029043">
    <property type="protein sequence ID" value="KAG2613350.1"/>
    <property type="molecule type" value="Genomic_DNA"/>
</dbReference>
<reference evidence="2" key="1">
    <citation type="submission" date="2020-05" db="EMBL/GenBank/DDBJ databases">
        <title>WGS assembly of Panicum virgatum.</title>
        <authorList>
            <person name="Lovell J.T."/>
            <person name="Jenkins J."/>
            <person name="Shu S."/>
            <person name="Juenger T.E."/>
            <person name="Schmutz J."/>
        </authorList>
    </citation>
    <scope>NUCLEOTIDE SEQUENCE</scope>
    <source>
        <strain evidence="2">AP13</strain>
    </source>
</reference>
<feature type="region of interest" description="Disordered" evidence="1">
    <location>
        <begin position="1"/>
        <end position="126"/>
    </location>
</feature>
<feature type="compositionally biased region" description="Basic residues" evidence="1">
    <location>
        <begin position="189"/>
        <end position="228"/>
    </location>
</feature>
<feature type="compositionally biased region" description="Pro residues" evidence="1">
    <location>
        <begin position="161"/>
        <end position="174"/>
    </location>
</feature>
<accession>A0A8T0TR85</accession>
<sequence length="250" mass="28092">MSTGSSFNTTHHSSQQIPLLQPWERKELCSAPRDLAITTTTPRGSRVTRHPPQPHSPRSPPQSPPLALPWIGDDQIPADPMAASSADPIIDLSDEEPEAPATRTLGRSCSDAGASSSSAPPDTNRDGQIARALFGELNRDMIIPGDGGFVNLIGDSDEEPPSPNPPQAASPSPTPSLEEEEAVEEEQWRRRRLKRRQRRRRQRRRRRSKRRRRRSKRRAHPSRPQRHRVLHRVKALHEEVATSRVLPELV</sequence>
<feature type="compositionally biased region" description="Low complexity" evidence="1">
    <location>
        <begin position="77"/>
        <end position="88"/>
    </location>
</feature>
<evidence type="ECO:0000313" key="3">
    <source>
        <dbReference type="Proteomes" id="UP000823388"/>
    </source>
</evidence>
<keyword evidence="3" id="KW-1185">Reference proteome</keyword>
<feature type="compositionally biased region" description="Polar residues" evidence="1">
    <location>
        <begin position="1"/>
        <end position="18"/>
    </location>
</feature>
<proteinExistence type="predicted"/>
<feature type="compositionally biased region" description="Low complexity" evidence="1">
    <location>
        <begin position="108"/>
        <end position="119"/>
    </location>
</feature>
<feature type="region of interest" description="Disordered" evidence="1">
    <location>
        <begin position="148"/>
        <end position="228"/>
    </location>
</feature>